<comment type="similarity">
    <text evidence="2 4">Belongs to the lunapark family.</text>
</comment>
<reference evidence="8" key="1">
    <citation type="submission" date="2025-08" db="UniProtKB">
        <authorList>
            <consortium name="Ensembl"/>
        </authorList>
    </citation>
    <scope>IDENTIFICATION</scope>
</reference>
<feature type="compositionally biased region" description="Acidic residues" evidence="6">
    <location>
        <begin position="403"/>
        <end position="441"/>
    </location>
</feature>
<comment type="domain">
    <text evidence="4">The C4-type zinc finger motif is necessary both for its ER three-way tubular junction localization and formation.</text>
</comment>
<keyword evidence="9" id="KW-1185">Reference proteome</keyword>
<dbReference type="GO" id="GO:1903373">
    <property type="term" value="P:positive regulation of endoplasmic reticulum tubular network organization"/>
    <property type="evidence" value="ECO:0007669"/>
    <property type="project" value="UniProtKB-UniRule"/>
</dbReference>
<dbReference type="Proteomes" id="UP000261560">
    <property type="component" value="Unplaced"/>
</dbReference>
<dbReference type="GO" id="GO:0042802">
    <property type="term" value="F:identical protein binding"/>
    <property type="evidence" value="ECO:0007669"/>
    <property type="project" value="UniProtKB-UniRule"/>
</dbReference>
<keyword evidence="4" id="KW-0862">Zinc</keyword>
<feature type="compositionally biased region" description="Low complexity" evidence="6">
    <location>
        <begin position="345"/>
        <end position="377"/>
    </location>
</feature>
<dbReference type="PANTHER" id="PTHR22166:SF14">
    <property type="entry name" value="ENDOPLASMIC RETICULUM JUNCTION FORMATION PROTEIN LUNAPARK-B"/>
    <property type="match status" value="1"/>
</dbReference>
<accession>A0A3B3CWC0</accession>
<dbReference type="Ensembl" id="ENSOMET00000015558.1">
    <property type="protein sequence ID" value="ENSOMEP00000022132.1"/>
    <property type="gene ID" value="ENSOMEG00000001496.1"/>
</dbReference>
<comment type="subunit">
    <text evidence="3 4">Homodimer; homodimerization requires the C4-type zinc finger motif and decreases during mitosis in a phosphorylation-dependent manner.</text>
</comment>
<dbReference type="PaxDb" id="30732-ENSOMEP00000022132"/>
<keyword evidence="4" id="KW-0812">Transmembrane</keyword>
<keyword evidence="4" id="KW-0479">Metal-binding</keyword>
<feature type="region of interest" description="Disordered" evidence="6">
    <location>
        <begin position="146"/>
        <end position="166"/>
    </location>
</feature>
<evidence type="ECO:0000256" key="6">
    <source>
        <dbReference type="SAM" id="MobiDB-lite"/>
    </source>
</evidence>
<feature type="region of interest" description="Disordered" evidence="6">
    <location>
        <begin position="311"/>
        <end position="441"/>
    </location>
</feature>
<evidence type="ECO:0000256" key="4">
    <source>
        <dbReference type="RuleBase" id="RU367073"/>
    </source>
</evidence>
<name>A0A3B3CWC0_ORYME</name>
<keyword evidence="4" id="KW-0863">Zinc-finger</keyword>
<dbReference type="Pfam" id="PF10058">
    <property type="entry name" value="Zn_ribbon_10"/>
    <property type="match status" value="1"/>
</dbReference>
<dbReference type="GeneTree" id="ENSGT00390000001859"/>
<keyword evidence="5" id="KW-0175">Coiled coil</keyword>
<feature type="coiled-coil region" evidence="5">
    <location>
        <begin position="11"/>
        <end position="41"/>
    </location>
</feature>
<dbReference type="InterPro" id="IPR040115">
    <property type="entry name" value="Lnp"/>
</dbReference>
<evidence type="ECO:0000313" key="8">
    <source>
        <dbReference type="Ensembl" id="ENSOMEP00000022132.1"/>
    </source>
</evidence>
<dbReference type="GO" id="GO:0071788">
    <property type="term" value="P:endoplasmic reticulum tubular network maintenance"/>
    <property type="evidence" value="ECO:0007669"/>
    <property type="project" value="UniProtKB-UniRule"/>
</dbReference>
<feature type="transmembrane region" description="Helical" evidence="4">
    <location>
        <begin position="46"/>
        <end position="65"/>
    </location>
</feature>
<evidence type="ECO:0000256" key="3">
    <source>
        <dbReference type="ARBA" id="ARBA00047002"/>
    </source>
</evidence>
<proteinExistence type="inferred from homology"/>
<dbReference type="GO" id="GO:0008270">
    <property type="term" value="F:zinc ion binding"/>
    <property type="evidence" value="ECO:0007669"/>
    <property type="project" value="UniProtKB-KW"/>
</dbReference>
<evidence type="ECO:0000256" key="2">
    <source>
        <dbReference type="ARBA" id="ARBA00009940"/>
    </source>
</evidence>
<dbReference type="InterPro" id="IPR019273">
    <property type="entry name" value="Lunapark_Znf"/>
</dbReference>
<reference evidence="8" key="2">
    <citation type="submission" date="2025-09" db="UniProtKB">
        <authorList>
            <consortium name="Ensembl"/>
        </authorList>
    </citation>
    <scope>IDENTIFICATION</scope>
</reference>
<organism evidence="8 9">
    <name type="scientific">Oryzias melastigma</name>
    <name type="common">Marine medaka</name>
    <dbReference type="NCBI Taxonomy" id="30732"/>
    <lineage>
        <taxon>Eukaryota</taxon>
        <taxon>Metazoa</taxon>
        <taxon>Chordata</taxon>
        <taxon>Craniata</taxon>
        <taxon>Vertebrata</taxon>
        <taxon>Euteleostomi</taxon>
        <taxon>Actinopterygii</taxon>
        <taxon>Neopterygii</taxon>
        <taxon>Teleostei</taxon>
        <taxon>Neoteleostei</taxon>
        <taxon>Acanthomorphata</taxon>
        <taxon>Ovalentaria</taxon>
        <taxon>Atherinomorphae</taxon>
        <taxon>Beloniformes</taxon>
        <taxon>Adrianichthyidae</taxon>
        <taxon>Oryziinae</taxon>
        <taxon>Oryzias</taxon>
    </lineage>
</organism>
<comment type="function">
    <text evidence="4">Plays a role in determining ER morphology.</text>
</comment>
<dbReference type="PANTHER" id="PTHR22166">
    <property type="entry name" value="ENDOPLASMIC RETICULUM JUNCTION FORMATION PROTEIN LUNAPARK"/>
    <property type="match status" value="1"/>
</dbReference>
<dbReference type="STRING" id="30732.ENSOMEP00000022132"/>
<feature type="region of interest" description="Disordered" evidence="6">
    <location>
        <begin position="196"/>
        <end position="216"/>
    </location>
</feature>
<sequence>MGALISRWKTKPTTVEQLENLEKEIKELEEFRAKNQRLQKLWVGRLLLYSSVLYLLTSLVVYFLYFPEEWLQRVAMALPFFVYPVLVWAIRKLLIFLFSKRTERNNDKLEDSKAAKKKILEEVMETETYKNAKLILERFDPEAKKKAELESTPVRPHITPRPGQEIRQRGVPMRPTLMGTPVSMVMTPPPGARPPMGPGGTPVAPGGPPEKCTPSTSIHQVSVLRTPCSPIPGVGMHPPGPPLARPILPKDRGTLDRVLEFLVGDGPQNRYALICQQCFSHNGMALKEEFEYVAFRCAYCYFMNPARKTRPHAPRLPEYSYERKLRGEVRSPGHVQPTETETQDSAPPSGAKAPAPWDLVHSFQIQQRSKSSQSRVLQRPDEKEVEEDEGHKNVVETESQSEGQEEQQQEEEEVEKQEDDCLVQEEEEGRCEAPETESGEL</sequence>
<evidence type="ECO:0000256" key="1">
    <source>
        <dbReference type="ARBA" id="ARBA00004215"/>
    </source>
</evidence>
<feature type="domain" description="Lunapark zinc ribbon" evidence="7">
    <location>
        <begin position="255"/>
        <end position="304"/>
    </location>
</feature>
<keyword evidence="4" id="KW-0256">Endoplasmic reticulum</keyword>
<feature type="compositionally biased region" description="Basic and acidic residues" evidence="6">
    <location>
        <begin position="320"/>
        <end position="331"/>
    </location>
</feature>
<dbReference type="AlphaFoldDB" id="A0A3B3CWC0"/>
<comment type="subcellular location">
    <subcellularLocation>
        <location evidence="1 4">Endoplasmic reticulum membrane</location>
        <topology evidence="1 4">Multi-pass membrane protein</topology>
        <orientation evidence="1 4">Cytoplasmic side</orientation>
    </subcellularLocation>
</comment>
<keyword evidence="4" id="KW-1133">Transmembrane helix</keyword>
<feature type="transmembrane region" description="Helical" evidence="4">
    <location>
        <begin position="77"/>
        <end position="98"/>
    </location>
</feature>
<evidence type="ECO:0000259" key="7">
    <source>
        <dbReference type="Pfam" id="PF10058"/>
    </source>
</evidence>
<dbReference type="GO" id="GO:0098826">
    <property type="term" value="C:endoplasmic reticulum tubular network membrane"/>
    <property type="evidence" value="ECO:0007669"/>
    <property type="project" value="UniProtKB-UniRule"/>
</dbReference>
<keyword evidence="4" id="KW-0472">Membrane</keyword>
<evidence type="ECO:0000256" key="5">
    <source>
        <dbReference type="SAM" id="Coils"/>
    </source>
</evidence>
<protein>
    <recommendedName>
        <fullName evidence="4">Endoplasmic reticulum junction formation protein lunapark</fullName>
    </recommendedName>
</protein>
<evidence type="ECO:0000313" key="9">
    <source>
        <dbReference type="Proteomes" id="UP000261560"/>
    </source>
</evidence>